<accession>A0ABX1E875</accession>
<evidence type="ECO:0008006" key="3">
    <source>
        <dbReference type="Google" id="ProtNLM"/>
    </source>
</evidence>
<comment type="caution">
    <text evidence="1">The sequence shown here is derived from an EMBL/GenBank/DDBJ whole genome shotgun (WGS) entry which is preliminary data.</text>
</comment>
<proteinExistence type="predicted"/>
<gene>
    <name evidence="1" type="ORF">HEQ75_19045</name>
</gene>
<name>A0ABX1E875_9PROT</name>
<evidence type="ECO:0000313" key="2">
    <source>
        <dbReference type="Proteomes" id="UP000787635"/>
    </source>
</evidence>
<reference evidence="1 2" key="1">
    <citation type="submission" date="2020-03" db="EMBL/GenBank/DDBJ databases">
        <title>Roseomonas selenitidurans sp. nov. isolated from urban soil.</title>
        <authorList>
            <person name="Liu H."/>
        </authorList>
    </citation>
    <scope>NUCLEOTIDE SEQUENCE [LARGE SCALE GENOMIC DNA]</scope>
    <source>
        <strain evidence="1 2">BU-1</strain>
    </source>
</reference>
<evidence type="ECO:0000313" key="1">
    <source>
        <dbReference type="EMBL" id="NKC32970.1"/>
    </source>
</evidence>
<organism evidence="1 2">
    <name type="scientific">Falsiroseomonas selenitidurans</name>
    <dbReference type="NCBI Taxonomy" id="2716335"/>
    <lineage>
        <taxon>Bacteria</taxon>
        <taxon>Pseudomonadati</taxon>
        <taxon>Pseudomonadota</taxon>
        <taxon>Alphaproteobacteria</taxon>
        <taxon>Acetobacterales</taxon>
        <taxon>Roseomonadaceae</taxon>
        <taxon>Falsiroseomonas</taxon>
    </lineage>
</organism>
<dbReference type="Gene3D" id="3.20.20.80">
    <property type="entry name" value="Glycosidases"/>
    <property type="match status" value="1"/>
</dbReference>
<dbReference type="EMBL" id="JAAVNE010000035">
    <property type="protein sequence ID" value="NKC32970.1"/>
    <property type="molecule type" value="Genomic_DNA"/>
</dbReference>
<dbReference type="Proteomes" id="UP000787635">
    <property type="component" value="Unassembled WGS sequence"/>
</dbReference>
<sequence length="471" mass="50038">MSFPDRMLGITVMPEYLQVEGAEAVLDNLQHRAGATAIATSPYVLAQAAEGEGGREPPIDGGAGAVRLLDRPLWGRRALWVRTAPAFVPDRALYRGLRYQPAEPDALTAAEGPRLAAAIAAAKRRGLAVHLQVQAAIPPGYRVQFGGPLPEDRPRLPDGSEVPGRVDLNASLAADAVLDYQRALLRDLARAYPMVDAIRLDWPEYPPYAFRSLFFDFSAPACDLARRLGFDLDAMRRDAQAVLDDATSGAAARALVAAMAGGATQAALRLFAARPGLLELARFKAAVTTRYLAAMAETLAEASLGRIALIPQAFPPPFSFASGFDFAAVAKLVPAMGVKFYTMHWPMMLWEWAGALGAAEDPAVLAALAGALDLVDGPIDPARFRYPEPEEAHPVGLAAQARKIAAARAAAGATPVLAYAHAYGPLADVAARFRTAWTASGGRVFVNRYGYLSNDKLDAIGQIGRLPGGHA</sequence>
<protein>
    <recommendedName>
        <fullName evidence="3">Glycosyl hydrolase-like 10 domain-containing protein</fullName>
    </recommendedName>
</protein>
<dbReference type="RefSeq" id="WP_168033656.1">
    <property type="nucleotide sequence ID" value="NZ_JAAVNE010000035.1"/>
</dbReference>
<keyword evidence="2" id="KW-1185">Reference proteome</keyword>